<keyword evidence="16" id="KW-1185">Reference proteome</keyword>
<evidence type="ECO:0000259" key="14">
    <source>
        <dbReference type="Pfam" id="PF16363"/>
    </source>
</evidence>
<comment type="cofactor">
    <cofactor evidence="1">
        <name>NAD(+)</name>
        <dbReference type="ChEBI" id="CHEBI:57540"/>
    </cofactor>
</comment>
<dbReference type="GO" id="GO:0048040">
    <property type="term" value="F:UDP-glucuronate decarboxylase activity"/>
    <property type="evidence" value="ECO:0007669"/>
    <property type="project" value="UniProtKB-EC"/>
</dbReference>
<keyword evidence="8" id="KW-0735">Signal-anchor</keyword>
<evidence type="ECO:0000256" key="6">
    <source>
        <dbReference type="ARBA" id="ARBA00022692"/>
    </source>
</evidence>
<dbReference type="PANTHER" id="PTHR43078">
    <property type="entry name" value="UDP-GLUCURONIC ACID DECARBOXYLASE-RELATED"/>
    <property type="match status" value="1"/>
</dbReference>
<evidence type="ECO:0000256" key="3">
    <source>
        <dbReference type="ARBA" id="ARBA00005100"/>
    </source>
</evidence>
<dbReference type="SUPFAM" id="SSF51735">
    <property type="entry name" value="NAD(P)-binding Rossmann-fold domains"/>
    <property type="match status" value="1"/>
</dbReference>
<protein>
    <recommendedName>
        <fullName evidence="5">UDP-glucuronate decarboxylase</fullName>
        <ecNumber evidence="5">4.1.1.35</ecNumber>
    </recommendedName>
</protein>
<evidence type="ECO:0000256" key="13">
    <source>
        <dbReference type="ARBA" id="ARBA00023239"/>
    </source>
</evidence>
<name>A0ABV6HGW9_9SPHI</name>
<evidence type="ECO:0000313" key="15">
    <source>
        <dbReference type="EMBL" id="MFC0318121.1"/>
    </source>
</evidence>
<comment type="subcellular location">
    <subcellularLocation>
        <location evidence="2">Golgi apparatus</location>
        <location evidence="2">Golgi stack membrane</location>
        <topology evidence="2">Single-pass type II membrane protein</topology>
    </subcellularLocation>
</comment>
<sequence length="332" mass="37694">MKKERVLITGAAGFLGSHLCDRFTQEGFHVIGMDNLITGALANVEHLFKLPNFEFHHHDVSNFVHVPGKLDYILHFASPASPIDYLKIPIQTLKVSSLGTHNLLGLAMEKKARILVASTSEIYGDPLVNPQPEEYWGNVNPVGPRGVYDEAKRFQEAITMAYHTFHGLETRIVRIFNTYGPRMRLNDGRVLPTFIGQALRGEDLTVFGDGSQTRSFCFVDDLVDGIYRLLLSDYALPLNIGNPDEITIREFGEEILRLTGANQKLICKPLPTDDPKQRRPDITKAKEILGWQPKVSRSEGLKITYEYFKQIKDKNQQFKDFTHFNKHTISVR</sequence>
<keyword evidence="9" id="KW-1133">Transmembrane helix</keyword>
<dbReference type="Pfam" id="PF16363">
    <property type="entry name" value="GDP_Man_Dehyd"/>
    <property type="match status" value="1"/>
</dbReference>
<dbReference type="InterPro" id="IPR044516">
    <property type="entry name" value="UXS-like"/>
</dbReference>
<evidence type="ECO:0000256" key="9">
    <source>
        <dbReference type="ARBA" id="ARBA00022989"/>
    </source>
</evidence>
<dbReference type="InterPro" id="IPR016040">
    <property type="entry name" value="NAD(P)-bd_dom"/>
</dbReference>
<gene>
    <name evidence="15" type="ORF">ACFFI0_07360</name>
</gene>
<keyword evidence="12" id="KW-0472">Membrane</keyword>
<organism evidence="15 16">
    <name type="scientific">Olivibacter oleidegradans</name>
    <dbReference type="NCBI Taxonomy" id="760123"/>
    <lineage>
        <taxon>Bacteria</taxon>
        <taxon>Pseudomonadati</taxon>
        <taxon>Bacteroidota</taxon>
        <taxon>Sphingobacteriia</taxon>
        <taxon>Sphingobacteriales</taxon>
        <taxon>Sphingobacteriaceae</taxon>
        <taxon>Olivibacter</taxon>
    </lineage>
</organism>
<evidence type="ECO:0000256" key="10">
    <source>
        <dbReference type="ARBA" id="ARBA00023027"/>
    </source>
</evidence>
<evidence type="ECO:0000256" key="8">
    <source>
        <dbReference type="ARBA" id="ARBA00022968"/>
    </source>
</evidence>
<keyword evidence="13 15" id="KW-0456">Lyase</keyword>
<dbReference type="Proteomes" id="UP001589774">
    <property type="component" value="Unassembled WGS sequence"/>
</dbReference>
<dbReference type="EC" id="4.1.1.35" evidence="5"/>
<dbReference type="PANTHER" id="PTHR43078:SF6">
    <property type="entry name" value="UDP-GLUCURONIC ACID DECARBOXYLASE 1"/>
    <property type="match status" value="1"/>
</dbReference>
<comment type="pathway">
    <text evidence="3">Nucleotide-sugar biosynthesis; UDP-alpha-D-xylose biosynthesis; UDP-alpha-D-xylose from UDP-alpha-D-glucuronate: step 1/1.</text>
</comment>
<proteinExistence type="inferred from homology"/>
<dbReference type="Gene3D" id="3.40.50.720">
    <property type="entry name" value="NAD(P)-binding Rossmann-like Domain"/>
    <property type="match status" value="1"/>
</dbReference>
<evidence type="ECO:0000256" key="4">
    <source>
        <dbReference type="ARBA" id="ARBA00007505"/>
    </source>
</evidence>
<dbReference type="EMBL" id="JBHLWO010000001">
    <property type="protein sequence ID" value="MFC0318121.1"/>
    <property type="molecule type" value="Genomic_DNA"/>
</dbReference>
<keyword evidence="11" id="KW-0333">Golgi apparatus</keyword>
<evidence type="ECO:0000256" key="1">
    <source>
        <dbReference type="ARBA" id="ARBA00001911"/>
    </source>
</evidence>
<evidence type="ECO:0000256" key="5">
    <source>
        <dbReference type="ARBA" id="ARBA00012290"/>
    </source>
</evidence>
<keyword evidence="10" id="KW-0520">NAD</keyword>
<accession>A0ABV6HGW9</accession>
<dbReference type="RefSeq" id="WP_130856209.1">
    <property type="nucleotide sequence ID" value="NZ_JBHLWO010000001.1"/>
</dbReference>
<evidence type="ECO:0000256" key="12">
    <source>
        <dbReference type="ARBA" id="ARBA00023136"/>
    </source>
</evidence>
<evidence type="ECO:0000256" key="2">
    <source>
        <dbReference type="ARBA" id="ARBA00004447"/>
    </source>
</evidence>
<evidence type="ECO:0000256" key="11">
    <source>
        <dbReference type="ARBA" id="ARBA00023034"/>
    </source>
</evidence>
<keyword evidence="7" id="KW-0210">Decarboxylase</keyword>
<comment type="caution">
    <text evidence="15">The sequence shown here is derived from an EMBL/GenBank/DDBJ whole genome shotgun (WGS) entry which is preliminary data.</text>
</comment>
<evidence type="ECO:0000313" key="16">
    <source>
        <dbReference type="Proteomes" id="UP001589774"/>
    </source>
</evidence>
<reference evidence="15 16" key="1">
    <citation type="submission" date="2024-09" db="EMBL/GenBank/DDBJ databases">
        <authorList>
            <person name="Sun Q."/>
            <person name="Mori K."/>
        </authorList>
    </citation>
    <scope>NUCLEOTIDE SEQUENCE [LARGE SCALE GENOMIC DNA]</scope>
    <source>
        <strain evidence="15 16">CCM 7765</strain>
    </source>
</reference>
<dbReference type="InterPro" id="IPR036291">
    <property type="entry name" value="NAD(P)-bd_dom_sf"/>
</dbReference>
<keyword evidence="6" id="KW-0812">Transmembrane</keyword>
<evidence type="ECO:0000256" key="7">
    <source>
        <dbReference type="ARBA" id="ARBA00022793"/>
    </source>
</evidence>
<feature type="domain" description="NAD(P)-binding" evidence="14">
    <location>
        <begin position="7"/>
        <end position="303"/>
    </location>
</feature>
<comment type="similarity">
    <text evidence="4">Belongs to the NAD(P)-dependent epimerase/dehydratase family. UDP-glucuronic acid decarboxylase subfamily.</text>
</comment>
<dbReference type="CDD" id="cd05230">
    <property type="entry name" value="UGD_SDR_e"/>
    <property type="match status" value="1"/>
</dbReference>